<dbReference type="GO" id="GO:0016020">
    <property type="term" value="C:membrane"/>
    <property type="evidence" value="ECO:0007669"/>
    <property type="project" value="TreeGrafter"/>
</dbReference>
<evidence type="ECO:0000256" key="3">
    <source>
        <dbReference type="ARBA" id="ARBA00022723"/>
    </source>
</evidence>
<feature type="domain" description="LysM" evidence="7">
    <location>
        <begin position="455"/>
        <end position="502"/>
    </location>
</feature>
<evidence type="ECO:0000259" key="7">
    <source>
        <dbReference type="PROSITE" id="PS51782"/>
    </source>
</evidence>
<sequence>MARNDKHGDVALIPAGPQRKRGAMRRILPILVLALGLSGCQMTSVPATVPARVEPVAVTPKRLPSRVEEVIGERENPRVVAEFGGVYRNPQVEAALVKVVSRLVAASDDPSRHYKVTILNSPVANAFALPGGYLYITRGLLALTNDSSELAAVLSHEIAHVIANHAVARARVIEQADIVEKVASDVLSDPVAQQSARLRSRVTVARFSQDQEVEADRIGIMIAGRAGFDPFAASRFLDSLEHYAEFRSATGSRDEPKSFLASHPTALERRELALRAARQFGAPGTTPGDRNSYLAALDGLVYGDDPGEGFVRGREYLHPRLSIRFSVPEPYRLENTKEAVLAAAGPNTAMRFDGVPVPADTSPSDYLASGWVNGLVDGSIRETTANGLPAATAEARAGDWFFRIGAVRVGSSMYRMIFADRSSDEAIAAALDETLASFRRLTPQDSARLRPLTIEVVDVKPGDTVASLAARMQGTDRRLELFRLLNGLGEQDVVSPGEKVKLVLE</sequence>
<gene>
    <name evidence="8" type="ORF">E4O86_13140</name>
</gene>
<evidence type="ECO:0000313" key="9">
    <source>
        <dbReference type="Proteomes" id="UP000773614"/>
    </source>
</evidence>
<dbReference type="Gene3D" id="3.30.2010.10">
    <property type="entry name" value="Metalloproteases ('zincins'), catalytic domain"/>
    <property type="match status" value="1"/>
</dbReference>
<dbReference type="CDD" id="cd07324">
    <property type="entry name" value="M48C_Oma1-like"/>
    <property type="match status" value="1"/>
</dbReference>
<comment type="cofactor">
    <cofactor evidence="1">
        <name>Zn(2+)</name>
        <dbReference type="ChEBI" id="CHEBI:29105"/>
    </cofactor>
</comment>
<dbReference type="InterPro" id="IPR051156">
    <property type="entry name" value="Mito/Outer_Membr_Metalloprot"/>
</dbReference>
<dbReference type="PROSITE" id="PS51782">
    <property type="entry name" value="LYSM"/>
    <property type="match status" value="1"/>
</dbReference>
<keyword evidence="2" id="KW-0645">Protease</keyword>
<protein>
    <submittedName>
        <fullName evidence="8">Metalloprotease</fullName>
    </submittedName>
</protein>
<evidence type="ECO:0000256" key="6">
    <source>
        <dbReference type="ARBA" id="ARBA00023049"/>
    </source>
</evidence>
<evidence type="ECO:0000256" key="1">
    <source>
        <dbReference type="ARBA" id="ARBA00001947"/>
    </source>
</evidence>
<dbReference type="Pfam" id="PF01435">
    <property type="entry name" value="Peptidase_M48"/>
    <property type="match status" value="1"/>
</dbReference>
<organism evidence="8 9">
    <name type="scientific">Propylenella binzhouense</name>
    <dbReference type="NCBI Taxonomy" id="2555902"/>
    <lineage>
        <taxon>Bacteria</taxon>
        <taxon>Pseudomonadati</taxon>
        <taxon>Pseudomonadota</taxon>
        <taxon>Alphaproteobacteria</taxon>
        <taxon>Hyphomicrobiales</taxon>
        <taxon>Propylenellaceae</taxon>
        <taxon>Propylenella</taxon>
    </lineage>
</organism>
<evidence type="ECO:0000313" key="8">
    <source>
        <dbReference type="EMBL" id="MYZ48655.1"/>
    </source>
</evidence>
<dbReference type="GO" id="GO:0046872">
    <property type="term" value="F:metal ion binding"/>
    <property type="evidence" value="ECO:0007669"/>
    <property type="project" value="UniProtKB-KW"/>
</dbReference>
<dbReference type="GO" id="GO:0004222">
    <property type="term" value="F:metalloendopeptidase activity"/>
    <property type="evidence" value="ECO:0007669"/>
    <property type="project" value="InterPro"/>
</dbReference>
<comment type="caution">
    <text evidence="8">The sequence shown here is derived from an EMBL/GenBank/DDBJ whole genome shotgun (WGS) entry which is preliminary data.</text>
</comment>
<dbReference type="CDD" id="cd00118">
    <property type="entry name" value="LysM"/>
    <property type="match status" value="1"/>
</dbReference>
<name>A0A964T5R6_9HYPH</name>
<keyword evidence="6 8" id="KW-0482">Metalloprotease</keyword>
<dbReference type="EMBL" id="SPKJ01000044">
    <property type="protein sequence ID" value="MYZ48655.1"/>
    <property type="molecule type" value="Genomic_DNA"/>
</dbReference>
<dbReference type="InterPro" id="IPR018392">
    <property type="entry name" value="LysM"/>
</dbReference>
<keyword evidence="5" id="KW-0862">Zinc</keyword>
<dbReference type="InterPro" id="IPR001915">
    <property type="entry name" value="Peptidase_M48"/>
</dbReference>
<dbReference type="GO" id="GO:0051603">
    <property type="term" value="P:proteolysis involved in protein catabolic process"/>
    <property type="evidence" value="ECO:0007669"/>
    <property type="project" value="TreeGrafter"/>
</dbReference>
<keyword evidence="4" id="KW-0378">Hydrolase</keyword>
<dbReference type="Proteomes" id="UP000773614">
    <property type="component" value="Unassembled WGS sequence"/>
</dbReference>
<dbReference type="PANTHER" id="PTHR22726">
    <property type="entry name" value="METALLOENDOPEPTIDASE OMA1"/>
    <property type="match status" value="1"/>
</dbReference>
<proteinExistence type="predicted"/>
<evidence type="ECO:0000256" key="4">
    <source>
        <dbReference type="ARBA" id="ARBA00022801"/>
    </source>
</evidence>
<accession>A0A964T5R6</accession>
<dbReference type="AlphaFoldDB" id="A0A964T5R6"/>
<evidence type="ECO:0000256" key="5">
    <source>
        <dbReference type="ARBA" id="ARBA00022833"/>
    </source>
</evidence>
<reference evidence="8" key="1">
    <citation type="submission" date="2019-03" db="EMBL/GenBank/DDBJ databases">
        <title>Afifella sp. nov., isolated from activated sludge.</title>
        <authorList>
            <person name="Li Q."/>
            <person name="Liu Y."/>
        </authorList>
    </citation>
    <scope>NUCLEOTIDE SEQUENCE</scope>
    <source>
        <strain evidence="8">L72</strain>
    </source>
</reference>
<dbReference type="PANTHER" id="PTHR22726:SF1">
    <property type="entry name" value="METALLOENDOPEPTIDASE OMA1, MITOCHONDRIAL"/>
    <property type="match status" value="1"/>
</dbReference>
<dbReference type="OrthoDB" id="9810445at2"/>
<keyword evidence="3" id="KW-0479">Metal-binding</keyword>
<keyword evidence="9" id="KW-1185">Reference proteome</keyword>
<evidence type="ECO:0000256" key="2">
    <source>
        <dbReference type="ARBA" id="ARBA00022670"/>
    </source>
</evidence>